<comment type="cofactor">
    <cofactor evidence="7">
        <name>Zn(2+)</name>
        <dbReference type="ChEBI" id="CHEBI:29105"/>
    </cofactor>
    <text evidence="7">Binds 1 zinc ion per subunit.</text>
</comment>
<dbReference type="SUPFAM" id="SSF53056">
    <property type="entry name" value="beta-carbonic anhydrase, cab"/>
    <property type="match status" value="1"/>
</dbReference>
<keyword evidence="3 7" id="KW-0479">Metal-binding</keyword>
<evidence type="ECO:0000256" key="6">
    <source>
        <dbReference type="ARBA" id="ARBA00048348"/>
    </source>
</evidence>
<dbReference type="InterPro" id="IPR036874">
    <property type="entry name" value="Carbonic_anhydrase_sf"/>
</dbReference>
<evidence type="ECO:0000313" key="10">
    <source>
        <dbReference type="Proteomes" id="UP000823399"/>
    </source>
</evidence>
<dbReference type="GeneID" id="64700656"/>
<dbReference type="RefSeq" id="XP_041289096.1">
    <property type="nucleotide sequence ID" value="XM_041438397.1"/>
</dbReference>
<accession>A0A9P7F0C0</accession>
<gene>
    <name evidence="9" type="ORF">F5147DRAFT_713205</name>
</gene>
<organism evidence="9 10">
    <name type="scientific">Suillus discolor</name>
    <dbReference type="NCBI Taxonomy" id="1912936"/>
    <lineage>
        <taxon>Eukaryota</taxon>
        <taxon>Fungi</taxon>
        <taxon>Dikarya</taxon>
        <taxon>Basidiomycota</taxon>
        <taxon>Agaricomycotina</taxon>
        <taxon>Agaricomycetes</taxon>
        <taxon>Agaricomycetidae</taxon>
        <taxon>Boletales</taxon>
        <taxon>Suillineae</taxon>
        <taxon>Suillaceae</taxon>
        <taxon>Suillus</taxon>
    </lineage>
</organism>
<dbReference type="Pfam" id="PF00484">
    <property type="entry name" value="Pro_CA"/>
    <property type="match status" value="1"/>
</dbReference>
<protein>
    <recommendedName>
        <fullName evidence="2 8">Carbonic anhydrase</fullName>
        <ecNumber evidence="2 8">4.2.1.1</ecNumber>
    </recommendedName>
    <alternativeName>
        <fullName evidence="8">Carbonate dehydratase</fullName>
    </alternativeName>
</protein>
<name>A0A9P7F0C0_9AGAM</name>
<keyword evidence="5 8" id="KW-0456">Lyase</keyword>
<comment type="similarity">
    <text evidence="1 8">Belongs to the beta-class carbonic anhydrase family.</text>
</comment>
<dbReference type="EMBL" id="JABBWM010000059">
    <property type="protein sequence ID" value="KAG2098993.1"/>
    <property type="molecule type" value="Genomic_DNA"/>
</dbReference>
<dbReference type="GO" id="GO:0004089">
    <property type="term" value="F:carbonate dehydratase activity"/>
    <property type="evidence" value="ECO:0007669"/>
    <property type="project" value="UniProtKB-UniRule"/>
</dbReference>
<feature type="binding site" evidence="7">
    <location>
        <position position="73"/>
    </location>
    <ligand>
        <name>Zn(2+)</name>
        <dbReference type="ChEBI" id="CHEBI:29105"/>
    </ligand>
</feature>
<evidence type="ECO:0000256" key="3">
    <source>
        <dbReference type="ARBA" id="ARBA00022723"/>
    </source>
</evidence>
<dbReference type="OrthoDB" id="10248475at2759"/>
<evidence type="ECO:0000256" key="1">
    <source>
        <dbReference type="ARBA" id="ARBA00006217"/>
    </source>
</evidence>
<dbReference type="Proteomes" id="UP000823399">
    <property type="component" value="Unassembled WGS sequence"/>
</dbReference>
<dbReference type="GO" id="GO:0034599">
    <property type="term" value="P:cellular response to oxidative stress"/>
    <property type="evidence" value="ECO:0007669"/>
    <property type="project" value="TreeGrafter"/>
</dbReference>
<comment type="catalytic activity">
    <reaction evidence="6 8">
        <text>hydrogencarbonate + H(+) = CO2 + H2O</text>
        <dbReference type="Rhea" id="RHEA:10748"/>
        <dbReference type="ChEBI" id="CHEBI:15377"/>
        <dbReference type="ChEBI" id="CHEBI:15378"/>
        <dbReference type="ChEBI" id="CHEBI:16526"/>
        <dbReference type="ChEBI" id="CHEBI:17544"/>
        <dbReference type="EC" id="4.2.1.1"/>
    </reaction>
</comment>
<dbReference type="CDD" id="cd00883">
    <property type="entry name" value="beta_CA_cladeA"/>
    <property type="match status" value="1"/>
</dbReference>
<feature type="binding site" evidence="7">
    <location>
        <position position="129"/>
    </location>
    <ligand>
        <name>Zn(2+)</name>
        <dbReference type="ChEBI" id="CHEBI:29105"/>
    </ligand>
</feature>
<dbReference type="AlphaFoldDB" id="A0A9P7F0C0"/>
<evidence type="ECO:0000313" key="9">
    <source>
        <dbReference type="EMBL" id="KAG2098993.1"/>
    </source>
</evidence>
<sequence length="237" mass="26016">MLRATYIRGPIIFRSLFVLPSLRFPPLRNMSHRPLQTLLNANEEWAQTVVKDTPDFFARSATCQNPKILWIGCSDSRVPESIITASKPGDIFVHRNVANQFHLHDDSALSVLSFAVKEVGVEHVVLVGHTNCGGAMACIEAAKVAATNPSASNPLTRWLSPLTALVRSLDLSACSANEALNKVVKANIIKQVDNICKSEPITTAWADPHAKKVTVHGWMYDLAEGRIKELVVRDSQA</sequence>
<dbReference type="GO" id="GO:0071244">
    <property type="term" value="P:cellular response to carbon dioxide"/>
    <property type="evidence" value="ECO:0007669"/>
    <property type="project" value="TreeGrafter"/>
</dbReference>
<proteinExistence type="inferred from homology"/>
<keyword evidence="10" id="KW-1185">Reference proteome</keyword>
<keyword evidence="4 7" id="KW-0862">Zinc</keyword>
<evidence type="ECO:0000256" key="8">
    <source>
        <dbReference type="RuleBase" id="RU003956"/>
    </source>
</evidence>
<dbReference type="InterPro" id="IPR001765">
    <property type="entry name" value="Carbonic_anhydrase"/>
</dbReference>
<evidence type="ECO:0000256" key="2">
    <source>
        <dbReference type="ARBA" id="ARBA00012925"/>
    </source>
</evidence>
<feature type="binding site" evidence="7">
    <location>
        <position position="132"/>
    </location>
    <ligand>
        <name>Zn(2+)</name>
        <dbReference type="ChEBI" id="CHEBI:29105"/>
    </ligand>
</feature>
<dbReference type="EC" id="4.2.1.1" evidence="2 8"/>
<comment type="caution">
    <text evidence="9">The sequence shown here is derived from an EMBL/GenBank/DDBJ whole genome shotgun (WGS) entry which is preliminary data.</text>
</comment>
<dbReference type="PANTHER" id="PTHR11002">
    <property type="entry name" value="CARBONIC ANHYDRASE"/>
    <property type="match status" value="1"/>
</dbReference>
<feature type="binding site" evidence="7">
    <location>
        <position position="75"/>
    </location>
    <ligand>
        <name>Zn(2+)</name>
        <dbReference type="ChEBI" id="CHEBI:29105"/>
    </ligand>
</feature>
<reference evidence="9" key="1">
    <citation type="journal article" date="2020" name="New Phytol.">
        <title>Comparative genomics reveals dynamic genome evolution in host specialist ectomycorrhizal fungi.</title>
        <authorList>
            <person name="Lofgren L.A."/>
            <person name="Nguyen N.H."/>
            <person name="Vilgalys R."/>
            <person name="Ruytinx J."/>
            <person name="Liao H.L."/>
            <person name="Branco S."/>
            <person name="Kuo A."/>
            <person name="LaButti K."/>
            <person name="Lipzen A."/>
            <person name="Andreopoulos W."/>
            <person name="Pangilinan J."/>
            <person name="Riley R."/>
            <person name="Hundley H."/>
            <person name="Na H."/>
            <person name="Barry K."/>
            <person name="Grigoriev I.V."/>
            <person name="Stajich J.E."/>
            <person name="Kennedy P.G."/>
        </authorList>
    </citation>
    <scope>NUCLEOTIDE SEQUENCE</scope>
    <source>
        <strain evidence="9">FC423</strain>
    </source>
</reference>
<dbReference type="Gene3D" id="3.40.1050.10">
    <property type="entry name" value="Carbonic anhydrase"/>
    <property type="match status" value="1"/>
</dbReference>
<comment type="function">
    <text evidence="8">Reversible hydration of carbon dioxide.</text>
</comment>
<dbReference type="PANTHER" id="PTHR11002:SF76">
    <property type="entry name" value="CARBONIC ANHYDRASE"/>
    <property type="match status" value="1"/>
</dbReference>
<evidence type="ECO:0000256" key="7">
    <source>
        <dbReference type="PIRSR" id="PIRSR601765-1"/>
    </source>
</evidence>
<dbReference type="SMART" id="SM00947">
    <property type="entry name" value="Pro_CA"/>
    <property type="match status" value="1"/>
</dbReference>
<dbReference type="GO" id="GO:0008270">
    <property type="term" value="F:zinc ion binding"/>
    <property type="evidence" value="ECO:0007669"/>
    <property type="project" value="UniProtKB-UniRule"/>
</dbReference>
<evidence type="ECO:0000256" key="5">
    <source>
        <dbReference type="ARBA" id="ARBA00023239"/>
    </source>
</evidence>
<evidence type="ECO:0000256" key="4">
    <source>
        <dbReference type="ARBA" id="ARBA00022833"/>
    </source>
</evidence>